<proteinExistence type="predicted"/>
<accession>A0ABU5ZH59</accession>
<sequence>MSKVLENIISAVDFYREVFPEDVRITVFDTEKVLLDIPGEKVNWPSNTGAPLSKYEGSVVVKAMREQRKLREERGPERWGIAYISTALPLYENGRLVGALAALVSNEKVDMMRTGATTLASTVQQLNATTEIVGQASTDLSARIQDMSNQLQTIMTDVKQSRFILRSVEEIAENSKLLGLNAAIEAARLGELGKGFEVVANEIRKMADFSKTSANDINTQLKSIHQSVEKMYESFQKVAAYSKELAASLQEINSAFEDVAATSDELLNASKI</sequence>
<dbReference type="RefSeq" id="WP_371753949.1">
    <property type="nucleotide sequence ID" value="NZ_JAYJLD010000010.1"/>
</dbReference>
<dbReference type="Proteomes" id="UP001310386">
    <property type="component" value="Unassembled WGS sequence"/>
</dbReference>
<organism evidence="4 5">
    <name type="scientific">Ferviditalea candida</name>
    <dbReference type="NCBI Taxonomy" id="3108399"/>
    <lineage>
        <taxon>Bacteria</taxon>
        <taxon>Bacillati</taxon>
        <taxon>Bacillota</taxon>
        <taxon>Bacilli</taxon>
        <taxon>Bacillales</taxon>
        <taxon>Paenibacillaceae</taxon>
        <taxon>Ferviditalea</taxon>
    </lineage>
</organism>
<protein>
    <submittedName>
        <fullName evidence="4">Methyl-accepting chemotaxis protein</fullName>
    </submittedName>
</protein>
<evidence type="ECO:0000313" key="4">
    <source>
        <dbReference type="EMBL" id="MEB3101832.1"/>
    </source>
</evidence>
<gene>
    <name evidence="4" type="ORF">VF724_09160</name>
</gene>
<comment type="caution">
    <text evidence="4">The sequence shown here is derived from an EMBL/GenBank/DDBJ whole genome shotgun (WGS) entry which is preliminary data.</text>
</comment>
<dbReference type="PANTHER" id="PTHR32089">
    <property type="entry name" value="METHYL-ACCEPTING CHEMOTAXIS PROTEIN MCPB"/>
    <property type="match status" value="1"/>
</dbReference>
<dbReference type="EMBL" id="JAYJLD010000010">
    <property type="protein sequence ID" value="MEB3101832.1"/>
    <property type="molecule type" value="Genomic_DNA"/>
</dbReference>
<dbReference type="Gene3D" id="1.10.287.950">
    <property type="entry name" value="Methyl-accepting chemotaxis protein"/>
    <property type="match status" value="1"/>
</dbReference>
<reference evidence="4" key="1">
    <citation type="submission" date="2023-12" db="EMBL/GenBank/DDBJ databases">
        <title>Fervidustalea candida gen. nov., sp. nov., a novel member of the family Paenibacillaceae isolated from a geothermal area.</title>
        <authorList>
            <person name="Li W.-J."/>
            <person name="Jiao J.-Y."/>
            <person name="Chen Y."/>
        </authorList>
    </citation>
    <scope>NUCLEOTIDE SEQUENCE</scope>
    <source>
        <strain evidence="4">SYSU GA230002</strain>
    </source>
</reference>
<keyword evidence="1 2" id="KW-0807">Transducer</keyword>
<evidence type="ECO:0000256" key="2">
    <source>
        <dbReference type="PROSITE-ProRule" id="PRU00284"/>
    </source>
</evidence>
<evidence type="ECO:0000259" key="3">
    <source>
        <dbReference type="PROSITE" id="PS50111"/>
    </source>
</evidence>
<dbReference type="SMART" id="SM00283">
    <property type="entry name" value="MA"/>
    <property type="match status" value="1"/>
</dbReference>
<keyword evidence="5" id="KW-1185">Reference proteome</keyword>
<dbReference type="SUPFAM" id="SSF58104">
    <property type="entry name" value="Methyl-accepting chemotaxis protein (MCP) signaling domain"/>
    <property type="match status" value="1"/>
</dbReference>
<evidence type="ECO:0000256" key="1">
    <source>
        <dbReference type="ARBA" id="ARBA00023224"/>
    </source>
</evidence>
<evidence type="ECO:0000313" key="5">
    <source>
        <dbReference type="Proteomes" id="UP001310386"/>
    </source>
</evidence>
<dbReference type="PANTHER" id="PTHR32089:SF112">
    <property type="entry name" value="LYSOZYME-LIKE PROTEIN-RELATED"/>
    <property type="match status" value="1"/>
</dbReference>
<feature type="domain" description="Methyl-accepting transducer" evidence="3">
    <location>
        <begin position="109"/>
        <end position="272"/>
    </location>
</feature>
<dbReference type="InterPro" id="IPR004089">
    <property type="entry name" value="MCPsignal_dom"/>
</dbReference>
<name>A0ABU5ZH59_9BACL</name>
<dbReference type="Pfam" id="PF00015">
    <property type="entry name" value="MCPsignal"/>
    <property type="match status" value="1"/>
</dbReference>
<dbReference type="PROSITE" id="PS50111">
    <property type="entry name" value="CHEMOTAXIS_TRANSDUC_2"/>
    <property type="match status" value="1"/>
</dbReference>